<dbReference type="SUPFAM" id="SSF53448">
    <property type="entry name" value="Nucleotide-diphospho-sugar transferases"/>
    <property type="match status" value="1"/>
</dbReference>
<keyword evidence="8" id="KW-0256">Endoplasmic reticulum</keyword>
<dbReference type="InterPro" id="IPR001173">
    <property type="entry name" value="Glyco_trans_2-like"/>
</dbReference>
<evidence type="ECO:0000313" key="17">
    <source>
        <dbReference type="EMBL" id="KAA0169572.1"/>
    </source>
</evidence>
<evidence type="ECO:0000256" key="7">
    <source>
        <dbReference type="ARBA" id="ARBA00022692"/>
    </source>
</evidence>
<evidence type="ECO:0000256" key="8">
    <source>
        <dbReference type="ARBA" id="ARBA00022824"/>
    </source>
</evidence>
<evidence type="ECO:0000256" key="12">
    <source>
        <dbReference type="ARBA" id="ARBA00045097"/>
    </source>
</evidence>
<evidence type="ECO:0000256" key="10">
    <source>
        <dbReference type="ARBA" id="ARBA00022989"/>
    </source>
</evidence>
<evidence type="ECO:0000313" key="15">
    <source>
        <dbReference type="EMBL" id="CAD8563044.1"/>
    </source>
</evidence>
<dbReference type="Gene3D" id="3.90.550.10">
    <property type="entry name" value="Spore Coat Polysaccharide Biosynthesis Protein SpsA, Chain A"/>
    <property type="match status" value="1"/>
</dbReference>
<keyword evidence="11" id="KW-0472">Membrane</keyword>
<keyword evidence="6" id="KW-0808">Transferase</keyword>
<keyword evidence="10" id="KW-1133">Transmembrane helix</keyword>
<feature type="signal peptide" evidence="13">
    <location>
        <begin position="1"/>
        <end position="21"/>
    </location>
</feature>
<dbReference type="AlphaFoldDB" id="A0A5A8DVS5"/>
<keyword evidence="13" id="KW-0732">Signal</keyword>
<dbReference type="Proteomes" id="UP000324907">
    <property type="component" value="Unassembled WGS sequence"/>
</dbReference>
<dbReference type="EMBL" id="HBET01010739">
    <property type="protein sequence ID" value="CAD8563044.1"/>
    <property type="molecule type" value="Transcribed_RNA"/>
</dbReference>
<evidence type="ECO:0000256" key="2">
    <source>
        <dbReference type="ARBA" id="ARBA00004922"/>
    </source>
</evidence>
<feature type="domain" description="Glycosyltransferase 2-like" evidence="14">
    <location>
        <begin position="82"/>
        <end position="261"/>
    </location>
</feature>
<evidence type="ECO:0000256" key="11">
    <source>
        <dbReference type="ARBA" id="ARBA00023136"/>
    </source>
</evidence>
<comment type="subcellular location">
    <subcellularLocation>
        <location evidence="1">Endoplasmic reticulum membrane</location>
        <topology evidence="1">Single-pass membrane protein</topology>
    </subcellularLocation>
</comment>
<evidence type="ECO:0000256" key="3">
    <source>
        <dbReference type="ARBA" id="ARBA00006739"/>
    </source>
</evidence>
<dbReference type="Proteomes" id="UP000325113">
    <property type="component" value="Unassembled WGS sequence"/>
</dbReference>
<evidence type="ECO:0000256" key="6">
    <source>
        <dbReference type="ARBA" id="ARBA00022679"/>
    </source>
</evidence>
<proteinExistence type="inferred from homology"/>
<evidence type="ECO:0000256" key="1">
    <source>
        <dbReference type="ARBA" id="ARBA00004389"/>
    </source>
</evidence>
<comment type="catalytic activity">
    <reaction evidence="12">
        <text>a di-trans,poly-cis-dolichyl phosphate + UDP-alpha-D-glucose = a di-trans,poly-cis-dolichyl beta-D-glucosyl phosphate + UDP</text>
        <dbReference type="Rhea" id="RHEA:15401"/>
        <dbReference type="Rhea" id="RHEA-COMP:19498"/>
        <dbReference type="Rhea" id="RHEA-COMP:19502"/>
        <dbReference type="ChEBI" id="CHEBI:57525"/>
        <dbReference type="ChEBI" id="CHEBI:57683"/>
        <dbReference type="ChEBI" id="CHEBI:58223"/>
        <dbReference type="ChEBI" id="CHEBI:58885"/>
        <dbReference type="EC" id="2.4.1.117"/>
    </reaction>
    <physiologicalReaction direction="left-to-right" evidence="12">
        <dbReference type="Rhea" id="RHEA:15402"/>
    </physiologicalReaction>
</comment>
<reference evidence="18 19" key="1">
    <citation type="submission" date="2019-07" db="EMBL/GenBank/DDBJ databases">
        <title>Genomes of Cafeteria roenbergensis.</title>
        <authorList>
            <person name="Fischer M.G."/>
            <person name="Hackl T."/>
            <person name="Roman M."/>
        </authorList>
    </citation>
    <scope>NUCLEOTIDE SEQUENCE [LARGE SCALE GENOMIC DNA]</scope>
    <source>
        <strain evidence="16 19">Cflag</strain>
        <strain evidence="17 18">RCC970-E3</strain>
    </source>
</reference>
<dbReference type="GO" id="GO:0004581">
    <property type="term" value="F:dolichyl-phosphate beta-glucosyltransferase activity"/>
    <property type="evidence" value="ECO:0007669"/>
    <property type="project" value="UniProtKB-EC"/>
</dbReference>
<gene>
    <name evidence="15" type="ORF">CROE0942_LOCUS7421</name>
    <name evidence="17" type="ORF">FNF28_02016</name>
    <name evidence="16" type="ORF">FNF31_01447</name>
</gene>
<dbReference type="GO" id="GO:0005789">
    <property type="term" value="C:endoplasmic reticulum membrane"/>
    <property type="evidence" value="ECO:0007669"/>
    <property type="project" value="UniProtKB-SubCell"/>
</dbReference>
<evidence type="ECO:0000313" key="16">
    <source>
        <dbReference type="EMBL" id="KAA0166221.1"/>
    </source>
</evidence>
<evidence type="ECO:0000256" key="9">
    <source>
        <dbReference type="ARBA" id="ARBA00022968"/>
    </source>
</evidence>
<dbReference type="Pfam" id="PF00535">
    <property type="entry name" value="Glycos_transf_2"/>
    <property type="match status" value="1"/>
</dbReference>
<evidence type="ECO:0000313" key="19">
    <source>
        <dbReference type="Proteomes" id="UP000325113"/>
    </source>
</evidence>
<dbReference type="PANTHER" id="PTHR10859">
    <property type="entry name" value="GLYCOSYL TRANSFERASE"/>
    <property type="match status" value="1"/>
</dbReference>
<dbReference type="EC" id="2.4.1.117" evidence="4"/>
<evidence type="ECO:0000259" key="14">
    <source>
        <dbReference type="Pfam" id="PF00535"/>
    </source>
</evidence>
<protein>
    <recommendedName>
        <fullName evidence="4">dolichyl-phosphate beta-glucosyltransferase</fullName>
        <ecNumber evidence="4">2.4.1.117</ecNumber>
    </recommendedName>
</protein>
<feature type="chain" id="PRO_5035671457" description="dolichyl-phosphate beta-glucosyltransferase" evidence="13">
    <location>
        <begin position="22"/>
        <end position="352"/>
    </location>
</feature>
<comment type="similarity">
    <text evidence="3">Belongs to the glycosyltransferase 2 family.</text>
</comment>
<reference evidence="15" key="2">
    <citation type="submission" date="2021-01" db="EMBL/GenBank/DDBJ databases">
        <authorList>
            <person name="Corre E."/>
            <person name="Pelletier E."/>
            <person name="Niang G."/>
            <person name="Scheremetjew M."/>
            <person name="Finn R."/>
            <person name="Kale V."/>
            <person name="Holt S."/>
            <person name="Cochrane G."/>
            <person name="Meng A."/>
            <person name="Brown T."/>
            <person name="Cohen L."/>
        </authorList>
    </citation>
    <scope>NUCLEOTIDE SEQUENCE</scope>
    <source>
        <strain evidence="15">E4-10</strain>
    </source>
</reference>
<comment type="pathway">
    <text evidence="2">Protein modification; protein glycosylation.</text>
</comment>
<sequence>MDEMWLVALAVCVAGLGAVAAWVSTPVMSASASLAMVDDATEGVSPHDEAGVKELRAGIVDKAKTTAFPSLMHDEATVDLTLVVPAYKEETRLPKMMEETLPALRQLEREDGVQWEILIVDDGSSDRTSEVAARLVAEHRSGDNLPVRLCRLKQNRGKGGAVRMGMMRSRGRFLLMIDADGATAAPEIIRIYRSGKKLVDDKGHAMVVGSRADAEDGTGSKAKRHGLRALTQWGMRMAVRVIGGVYGIRDTQCGFKLFSRNTARVVFPPLHIERWAFDVEVLYLATLQPGGVPTLELPVEWNEIEGSHLEVVSASLQMIRDMLATRLCYTLGIWSKTDGARRSGSCGTSSSV</sequence>
<evidence type="ECO:0000256" key="4">
    <source>
        <dbReference type="ARBA" id="ARBA00012583"/>
    </source>
</evidence>
<evidence type="ECO:0000256" key="5">
    <source>
        <dbReference type="ARBA" id="ARBA00022676"/>
    </source>
</evidence>
<dbReference type="EMBL" id="VLTL01000021">
    <property type="protein sequence ID" value="KAA0169572.1"/>
    <property type="molecule type" value="Genomic_DNA"/>
</dbReference>
<keyword evidence="7" id="KW-0812">Transmembrane</keyword>
<evidence type="ECO:0000313" key="18">
    <source>
        <dbReference type="Proteomes" id="UP000324907"/>
    </source>
</evidence>
<name>A0A5A8DVS5_CAFRO</name>
<organism evidence="17 18">
    <name type="scientific">Cafeteria roenbergensis</name>
    <name type="common">Marine flagellate</name>
    <dbReference type="NCBI Taxonomy" id="33653"/>
    <lineage>
        <taxon>Eukaryota</taxon>
        <taxon>Sar</taxon>
        <taxon>Stramenopiles</taxon>
        <taxon>Bigyra</taxon>
        <taxon>Opalozoa</taxon>
        <taxon>Bicosoecida</taxon>
        <taxon>Cafeteriaceae</taxon>
        <taxon>Cafeteria</taxon>
    </lineage>
</organism>
<dbReference type="CDD" id="cd04188">
    <property type="entry name" value="DPG_synthase"/>
    <property type="match status" value="1"/>
</dbReference>
<evidence type="ECO:0000256" key="13">
    <source>
        <dbReference type="SAM" id="SignalP"/>
    </source>
</evidence>
<dbReference type="InterPro" id="IPR035518">
    <property type="entry name" value="DPG_synthase"/>
</dbReference>
<accession>A0A5A8DVS5</accession>
<dbReference type="GO" id="GO:0006487">
    <property type="term" value="P:protein N-linked glycosylation"/>
    <property type="evidence" value="ECO:0007669"/>
    <property type="project" value="TreeGrafter"/>
</dbReference>
<dbReference type="EMBL" id="VLTM01000009">
    <property type="protein sequence ID" value="KAA0166221.1"/>
    <property type="molecule type" value="Genomic_DNA"/>
</dbReference>
<dbReference type="InterPro" id="IPR029044">
    <property type="entry name" value="Nucleotide-diphossugar_trans"/>
</dbReference>
<keyword evidence="5" id="KW-0328">Glycosyltransferase</keyword>
<dbReference type="PANTHER" id="PTHR10859:SF91">
    <property type="entry name" value="DOLICHYL-PHOSPHATE BETA-GLUCOSYLTRANSFERASE"/>
    <property type="match status" value="1"/>
</dbReference>
<keyword evidence="9" id="KW-0735">Signal-anchor</keyword>